<dbReference type="InParanoid" id="E3MPN8"/>
<dbReference type="AlphaFoldDB" id="E3MPN8"/>
<gene>
    <name evidence="1" type="ORF">CRE_12003</name>
</gene>
<keyword evidence="2" id="KW-1185">Reference proteome</keyword>
<evidence type="ECO:0000313" key="1">
    <source>
        <dbReference type="EMBL" id="EFP06733.1"/>
    </source>
</evidence>
<sequence>MPGATFGEIEETRLTNYPECIIVPMGNDTELNAYRSEPVEEEEDNYSSIVKIKWQPRGYARAVEWD</sequence>
<organism evidence="2">
    <name type="scientific">Caenorhabditis remanei</name>
    <name type="common">Caenorhabditis vulgaris</name>
    <dbReference type="NCBI Taxonomy" id="31234"/>
    <lineage>
        <taxon>Eukaryota</taxon>
        <taxon>Metazoa</taxon>
        <taxon>Ecdysozoa</taxon>
        <taxon>Nematoda</taxon>
        <taxon>Chromadorea</taxon>
        <taxon>Rhabditida</taxon>
        <taxon>Rhabditina</taxon>
        <taxon>Rhabditomorpha</taxon>
        <taxon>Rhabditoidea</taxon>
        <taxon>Rhabditidae</taxon>
        <taxon>Peloderinae</taxon>
        <taxon>Caenorhabditis</taxon>
    </lineage>
</organism>
<reference evidence="1" key="1">
    <citation type="submission" date="2007-07" db="EMBL/GenBank/DDBJ databases">
        <title>PCAP assembly of the Caenorhabditis remanei genome.</title>
        <authorList>
            <consortium name="The Caenorhabditis remanei Sequencing Consortium"/>
            <person name="Wilson R.K."/>
        </authorList>
    </citation>
    <scope>NUCLEOTIDE SEQUENCE [LARGE SCALE GENOMIC DNA]</scope>
    <source>
        <strain evidence="1">PB4641</strain>
    </source>
</reference>
<dbReference type="HOGENOM" id="CLU_2833647_0_0_1"/>
<evidence type="ECO:0000313" key="2">
    <source>
        <dbReference type="Proteomes" id="UP000008281"/>
    </source>
</evidence>
<dbReference type="Proteomes" id="UP000008281">
    <property type="component" value="Unassembled WGS sequence"/>
</dbReference>
<dbReference type="EMBL" id="DS268464">
    <property type="protein sequence ID" value="EFP06733.1"/>
    <property type="molecule type" value="Genomic_DNA"/>
</dbReference>
<accession>E3MPN8</accession>
<protein>
    <submittedName>
        <fullName evidence="1">Uncharacterized protein</fullName>
    </submittedName>
</protein>
<name>E3MPN8_CAERE</name>
<dbReference type="OrthoDB" id="5902497at2759"/>
<proteinExistence type="predicted"/>